<dbReference type="GO" id="GO:0070813">
    <property type="term" value="P:hydrogen sulfide metabolic process"/>
    <property type="evidence" value="ECO:0007669"/>
    <property type="project" value="TreeGrafter"/>
</dbReference>
<dbReference type="Gene3D" id="3.60.15.10">
    <property type="entry name" value="Ribonuclease Z/Hydroxyacylglutathione hydrolase-like"/>
    <property type="match status" value="1"/>
</dbReference>
<organism evidence="3 4">
    <name type="scientific">Penicillium cosmopolitanum</name>
    <dbReference type="NCBI Taxonomy" id="1131564"/>
    <lineage>
        <taxon>Eukaryota</taxon>
        <taxon>Fungi</taxon>
        <taxon>Dikarya</taxon>
        <taxon>Ascomycota</taxon>
        <taxon>Pezizomycotina</taxon>
        <taxon>Eurotiomycetes</taxon>
        <taxon>Eurotiomycetidae</taxon>
        <taxon>Eurotiales</taxon>
        <taxon>Aspergillaceae</taxon>
        <taxon>Penicillium</taxon>
    </lineage>
</organism>
<dbReference type="InterPro" id="IPR036866">
    <property type="entry name" value="RibonucZ/Hydroxyglut_hydro"/>
</dbReference>
<proteinExistence type="predicted"/>
<accession>A0A9X0B8B9</accession>
<dbReference type="PANTHER" id="PTHR43084:SF1">
    <property type="entry name" value="PERSULFIDE DIOXYGENASE ETHE1, MITOCHONDRIAL"/>
    <property type="match status" value="1"/>
</dbReference>
<dbReference type="PANTHER" id="PTHR43084">
    <property type="entry name" value="PERSULFIDE DIOXYGENASE ETHE1"/>
    <property type="match status" value="1"/>
</dbReference>
<dbReference type="InterPro" id="IPR044528">
    <property type="entry name" value="POD-like_MBL-fold"/>
</dbReference>
<evidence type="ECO:0000256" key="1">
    <source>
        <dbReference type="ARBA" id="ARBA00022723"/>
    </source>
</evidence>
<protein>
    <recommendedName>
        <fullName evidence="2">Metallo-beta-lactamase domain-containing protein</fullName>
    </recommendedName>
</protein>
<dbReference type="GO" id="GO:0046872">
    <property type="term" value="F:metal ion binding"/>
    <property type="evidence" value="ECO:0007669"/>
    <property type="project" value="UniProtKB-KW"/>
</dbReference>
<dbReference type="GeneID" id="81371032"/>
<dbReference type="Proteomes" id="UP001147747">
    <property type="component" value="Unassembled WGS sequence"/>
</dbReference>
<dbReference type="GO" id="GO:0050313">
    <property type="term" value="F:sulfur dioxygenase activity"/>
    <property type="evidence" value="ECO:0007669"/>
    <property type="project" value="InterPro"/>
</dbReference>
<dbReference type="InterPro" id="IPR001279">
    <property type="entry name" value="Metallo-B-lactamas"/>
</dbReference>
<feature type="domain" description="Metallo-beta-lactamase" evidence="2">
    <location>
        <begin position="14"/>
        <end position="208"/>
    </location>
</feature>
<reference evidence="3" key="1">
    <citation type="submission" date="2022-12" db="EMBL/GenBank/DDBJ databases">
        <authorList>
            <person name="Petersen C."/>
        </authorList>
    </citation>
    <scope>NUCLEOTIDE SEQUENCE</scope>
    <source>
        <strain evidence="3">IBT 29677</strain>
    </source>
</reference>
<evidence type="ECO:0000313" key="3">
    <source>
        <dbReference type="EMBL" id="KAJ5391925.1"/>
    </source>
</evidence>
<dbReference type="SMART" id="SM00849">
    <property type="entry name" value="Lactamase_B"/>
    <property type="match status" value="1"/>
</dbReference>
<name>A0A9X0B8B9_9EURO</name>
<dbReference type="CDD" id="cd07724">
    <property type="entry name" value="POD-like_MBL-fold"/>
    <property type="match status" value="1"/>
</dbReference>
<comment type="caution">
    <text evidence="3">The sequence shown here is derived from an EMBL/GenBank/DDBJ whole genome shotgun (WGS) entry which is preliminary data.</text>
</comment>
<dbReference type="SUPFAM" id="SSF56281">
    <property type="entry name" value="Metallo-hydrolase/oxidoreductase"/>
    <property type="match status" value="1"/>
</dbReference>
<dbReference type="Pfam" id="PF00753">
    <property type="entry name" value="Lactamase_B"/>
    <property type="match status" value="1"/>
</dbReference>
<dbReference type="RefSeq" id="XP_056487603.1">
    <property type="nucleotide sequence ID" value="XM_056632052.1"/>
</dbReference>
<sequence>MQPIIHTSFEPKTGTWQYIVACPTTREAAIIDPVLDYEPAVFTITSRSADALLCIIREKDYTVTWILETHVHGDHLTAAYYIQRALWKNGHPYVPIAIGENVTYTQKVFSSRYNVPEEELQNAFGHLFGSDEEFQIGNLTATALHLPGHTPDQMGYLIGENIFTGDSILNPDVGSARCDFPGGDARVLFTSIKRLLSFPPNTRLYTGHDYPPANEAAARDPTPCVTVGEQNEMNKHIKNSASADDFVRWRTERDNVLTDPRIVHQAMQVNVRGGKMPGRSHDGKALLLYPVIVPQGILTGVVHRSFVR</sequence>
<evidence type="ECO:0000313" key="4">
    <source>
        <dbReference type="Proteomes" id="UP001147747"/>
    </source>
</evidence>
<dbReference type="OrthoDB" id="449487at2759"/>
<dbReference type="AlphaFoldDB" id="A0A9X0B8B9"/>
<gene>
    <name evidence="3" type="ORF">N7509_007415</name>
</gene>
<dbReference type="InterPro" id="IPR051682">
    <property type="entry name" value="Mito_Persulfide_Diox"/>
</dbReference>
<dbReference type="GO" id="GO:0006749">
    <property type="term" value="P:glutathione metabolic process"/>
    <property type="evidence" value="ECO:0007669"/>
    <property type="project" value="InterPro"/>
</dbReference>
<evidence type="ECO:0000259" key="2">
    <source>
        <dbReference type="SMART" id="SM00849"/>
    </source>
</evidence>
<reference evidence="3" key="2">
    <citation type="journal article" date="2023" name="IMA Fungus">
        <title>Comparative genomic study of the Penicillium genus elucidates a diverse pangenome and 15 lateral gene transfer events.</title>
        <authorList>
            <person name="Petersen C."/>
            <person name="Sorensen T."/>
            <person name="Nielsen M.R."/>
            <person name="Sondergaard T.E."/>
            <person name="Sorensen J.L."/>
            <person name="Fitzpatrick D.A."/>
            <person name="Frisvad J.C."/>
            <person name="Nielsen K.L."/>
        </authorList>
    </citation>
    <scope>NUCLEOTIDE SEQUENCE</scope>
    <source>
        <strain evidence="3">IBT 29677</strain>
    </source>
</reference>
<dbReference type="EMBL" id="JAPZBU010000008">
    <property type="protein sequence ID" value="KAJ5391925.1"/>
    <property type="molecule type" value="Genomic_DNA"/>
</dbReference>
<keyword evidence="4" id="KW-1185">Reference proteome</keyword>
<keyword evidence="1" id="KW-0479">Metal-binding</keyword>